<dbReference type="Proteomes" id="UP000620124">
    <property type="component" value="Unassembled WGS sequence"/>
</dbReference>
<gene>
    <name evidence="3" type="ORF">MVEN_02594800</name>
</gene>
<dbReference type="InterPro" id="IPR010998">
    <property type="entry name" value="Integrase_recombinase_N"/>
</dbReference>
<feature type="compositionally biased region" description="Pro residues" evidence="2">
    <location>
        <begin position="35"/>
        <end position="44"/>
    </location>
</feature>
<dbReference type="OrthoDB" id="2506773at2759"/>
<evidence type="ECO:0000313" key="3">
    <source>
        <dbReference type="EMBL" id="KAF7326758.1"/>
    </source>
</evidence>
<feature type="compositionally biased region" description="Basic residues" evidence="2">
    <location>
        <begin position="69"/>
        <end position="78"/>
    </location>
</feature>
<dbReference type="AlphaFoldDB" id="A0A8H6TWL6"/>
<protein>
    <recommendedName>
        <fullName evidence="5">DNA breaking-rejoining enzyme</fullName>
    </recommendedName>
</protein>
<name>A0A8H6TWL6_9AGAR</name>
<keyword evidence="4" id="KW-1185">Reference proteome</keyword>
<evidence type="ECO:0000313" key="4">
    <source>
        <dbReference type="Proteomes" id="UP000620124"/>
    </source>
</evidence>
<accession>A0A8H6TWL6</accession>
<dbReference type="Gene3D" id="1.10.150.130">
    <property type="match status" value="1"/>
</dbReference>
<feature type="compositionally biased region" description="Low complexity" evidence="2">
    <location>
        <begin position="45"/>
        <end position="62"/>
    </location>
</feature>
<proteinExistence type="predicted"/>
<dbReference type="SUPFAM" id="SSF47823">
    <property type="entry name" value="lambda integrase-like, N-terminal domain"/>
    <property type="match status" value="1"/>
</dbReference>
<dbReference type="GO" id="GO:0003677">
    <property type="term" value="F:DNA binding"/>
    <property type="evidence" value="ECO:0007669"/>
    <property type="project" value="UniProtKB-KW"/>
</dbReference>
<organism evidence="3 4">
    <name type="scientific">Mycena venus</name>
    <dbReference type="NCBI Taxonomy" id="2733690"/>
    <lineage>
        <taxon>Eukaryota</taxon>
        <taxon>Fungi</taxon>
        <taxon>Dikarya</taxon>
        <taxon>Basidiomycota</taxon>
        <taxon>Agaricomycotina</taxon>
        <taxon>Agaricomycetes</taxon>
        <taxon>Agaricomycetidae</taxon>
        <taxon>Agaricales</taxon>
        <taxon>Marasmiineae</taxon>
        <taxon>Mycenaceae</taxon>
        <taxon>Mycena</taxon>
    </lineage>
</organism>
<feature type="region of interest" description="Disordered" evidence="2">
    <location>
        <begin position="33"/>
        <end position="78"/>
    </location>
</feature>
<dbReference type="EMBL" id="JACAZI010000040">
    <property type="protein sequence ID" value="KAF7326758.1"/>
    <property type="molecule type" value="Genomic_DNA"/>
</dbReference>
<evidence type="ECO:0008006" key="5">
    <source>
        <dbReference type="Google" id="ProtNLM"/>
    </source>
</evidence>
<sequence>MSKASAWVPTSVPATTTSEPELVLRMQRGFACPPDSLPILPPRQPASSSSQPSHPSHPVSSLPQPPLKPKPRKPKARNKILNNQFRPHILAQDRLRLWSSPFSRDHDAEFRKQLPQDVVDKTYAALFGALAPDTQENYAAGLLRFHQFCDKFEISEHARMAASHFLLTAFIAQHIGTVNGGTVKSWMSGIKAWHDLNGAPWEGKDRWRGPVTIEHMIALYTPLDLTKSLDAATWALATAALWGCCRLGELTVSSLDKFDPKYHVTRGTHRRRISPNTTTSATAIPLPWTKSTHDRGGLLSLTGRDNNLCLEKALQNHLDINKDVPIDFHLEWRQLEPHDQRLVHAPLHQHLESGWPPTRVPCKVVAALGGWTSLAFLLYWRKIEHIIPMNVGKAYDKAKMAEVAKVFEEFRIAHNVSLPTANLVL</sequence>
<comment type="caution">
    <text evidence="3">The sequence shown here is derived from an EMBL/GenBank/DDBJ whole genome shotgun (WGS) entry which is preliminary data.</text>
</comment>
<evidence type="ECO:0000256" key="2">
    <source>
        <dbReference type="SAM" id="MobiDB-lite"/>
    </source>
</evidence>
<reference evidence="3" key="1">
    <citation type="submission" date="2020-05" db="EMBL/GenBank/DDBJ databases">
        <title>Mycena genomes resolve the evolution of fungal bioluminescence.</title>
        <authorList>
            <person name="Tsai I.J."/>
        </authorList>
    </citation>
    <scope>NUCLEOTIDE SEQUENCE</scope>
    <source>
        <strain evidence="3">CCC161011</strain>
    </source>
</reference>
<evidence type="ECO:0000256" key="1">
    <source>
        <dbReference type="ARBA" id="ARBA00023125"/>
    </source>
</evidence>
<keyword evidence="1" id="KW-0238">DNA-binding</keyword>
<feature type="region of interest" description="Disordered" evidence="2">
    <location>
        <begin position="1"/>
        <end position="21"/>
    </location>
</feature>